<feature type="transmembrane region" description="Helical" evidence="13">
    <location>
        <begin position="420"/>
        <end position="443"/>
    </location>
</feature>
<accession>A0A380NPA7</accession>
<evidence type="ECO:0000256" key="10">
    <source>
        <dbReference type="ARBA" id="ARBA00023065"/>
    </source>
</evidence>
<feature type="transmembrane region" description="Helical" evidence="13">
    <location>
        <begin position="204"/>
        <end position="223"/>
    </location>
</feature>
<keyword evidence="15" id="KW-1185">Reference proteome</keyword>
<dbReference type="RefSeq" id="WP_115310961.1">
    <property type="nucleotide sequence ID" value="NZ_UHIO01000001.1"/>
</dbReference>
<keyword evidence="10" id="KW-0406">Ion transport</keyword>
<dbReference type="GO" id="GO:0042910">
    <property type="term" value="F:xenobiotic transmembrane transporter activity"/>
    <property type="evidence" value="ECO:0007669"/>
    <property type="project" value="InterPro"/>
</dbReference>
<dbReference type="OrthoDB" id="9780160at2"/>
<protein>
    <recommendedName>
        <fullName evidence="4">Probable multidrug resistance protein NorM</fullName>
    </recommendedName>
    <alternativeName>
        <fullName evidence="12">Multidrug-efflux transporter</fullName>
    </alternativeName>
</protein>
<feature type="transmembrane region" description="Helical" evidence="13">
    <location>
        <begin position="391"/>
        <end position="414"/>
    </location>
</feature>
<keyword evidence="11 13" id="KW-0472">Membrane</keyword>
<dbReference type="Proteomes" id="UP000255367">
    <property type="component" value="Unassembled WGS sequence"/>
</dbReference>
<proteinExistence type="inferred from homology"/>
<dbReference type="InterPro" id="IPR050222">
    <property type="entry name" value="MATE_MdtK"/>
</dbReference>
<evidence type="ECO:0000256" key="4">
    <source>
        <dbReference type="ARBA" id="ARBA00020268"/>
    </source>
</evidence>
<feature type="transmembrane region" description="Helical" evidence="13">
    <location>
        <begin position="16"/>
        <end position="38"/>
    </location>
</feature>
<evidence type="ECO:0000256" key="8">
    <source>
        <dbReference type="ARBA" id="ARBA00022692"/>
    </source>
</evidence>
<keyword evidence="8 13" id="KW-0812">Transmembrane</keyword>
<dbReference type="GO" id="GO:0005886">
    <property type="term" value="C:plasma membrane"/>
    <property type="evidence" value="ECO:0007669"/>
    <property type="project" value="UniProtKB-SubCell"/>
</dbReference>
<keyword evidence="9 13" id="KW-1133">Transmembrane helix</keyword>
<keyword evidence="5" id="KW-0813">Transport</keyword>
<comment type="subcellular location">
    <subcellularLocation>
        <location evidence="2">Cell membrane</location>
        <topology evidence="2">Multi-pass membrane protein</topology>
    </subcellularLocation>
</comment>
<evidence type="ECO:0000256" key="13">
    <source>
        <dbReference type="SAM" id="Phobius"/>
    </source>
</evidence>
<dbReference type="EMBL" id="UHIO01000001">
    <property type="protein sequence ID" value="SUP44897.1"/>
    <property type="molecule type" value="Genomic_DNA"/>
</dbReference>
<dbReference type="NCBIfam" id="TIGR00797">
    <property type="entry name" value="matE"/>
    <property type="match status" value="1"/>
</dbReference>
<evidence type="ECO:0000256" key="9">
    <source>
        <dbReference type="ARBA" id="ARBA00022989"/>
    </source>
</evidence>
<comment type="similarity">
    <text evidence="3">Belongs to the multi antimicrobial extrusion (MATE) (TC 2.A.66.1) family.</text>
</comment>
<evidence type="ECO:0000256" key="5">
    <source>
        <dbReference type="ARBA" id="ARBA00022448"/>
    </source>
</evidence>
<keyword evidence="6" id="KW-0050">Antiport</keyword>
<evidence type="ECO:0000313" key="14">
    <source>
        <dbReference type="EMBL" id="SUP44897.1"/>
    </source>
</evidence>
<feature type="transmembrane region" description="Helical" evidence="13">
    <location>
        <begin position="58"/>
        <end position="81"/>
    </location>
</feature>
<feature type="transmembrane region" description="Helical" evidence="13">
    <location>
        <begin position="321"/>
        <end position="339"/>
    </location>
</feature>
<gene>
    <name evidence="14" type="primary">mdtK_2</name>
    <name evidence="14" type="ORF">NCTC12020_01893</name>
</gene>
<feature type="transmembrane region" description="Helical" evidence="13">
    <location>
        <begin position="288"/>
        <end position="309"/>
    </location>
</feature>
<dbReference type="PIRSF" id="PIRSF006603">
    <property type="entry name" value="DinF"/>
    <property type="match status" value="1"/>
</dbReference>
<sequence length="455" mass="49927">MNTIRQMSTLSRIKHFIALTIPIILTQFAITGGSFVSVVLTGQYSTVDLAGISVGFNLWTACYYGIIGIHLGISPIIAQLLGANEKDNIPTIIYHGLILSLCFFLLMLLLGVTLLDPILTHLQLEPAAYEICWQYLKAIAVGLLPLILTCVLRNTLDCHGYTHYTMYIILCGLGLHIFLNYALILGHFGFPPLGGLGAGIATAIAYWFNFLAFLLVLVLGKPFKSYHLFRRCFTFDFTYIQEQLRLGIPIGLAIFAESSIFSLAGIAATAYGTSIIAAHQAALSFTSLFYGVPLSIGIAATITVGYAVGAKDLHEAKIYSYIARGLAVVLAMTICLYTFTHLPTIAGYYTNDPNMVDLIGSFLSYAVFFTVIDALGTPIQGILRGYKDVRIISIIALSSFCGTSIPIAAIFTFLFNYGPYAIWIGLLGSTLIAALLFTWRVWYIQHKTFKQYQTL</sequence>
<evidence type="ECO:0000256" key="12">
    <source>
        <dbReference type="ARBA" id="ARBA00031636"/>
    </source>
</evidence>
<dbReference type="AlphaFoldDB" id="A0A380NPA7"/>
<dbReference type="PANTHER" id="PTHR43298">
    <property type="entry name" value="MULTIDRUG RESISTANCE PROTEIN NORM-RELATED"/>
    <property type="match status" value="1"/>
</dbReference>
<comment type="function">
    <text evidence="1">Multidrug efflux pump.</text>
</comment>
<feature type="transmembrane region" description="Helical" evidence="13">
    <location>
        <begin position="93"/>
        <end position="115"/>
    </location>
</feature>
<feature type="transmembrane region" description="Helical" evidence="13">
    <location>
        <begin position="244"/>
        <end position="268"/>
    </location>
</feature>
<feature type="transmembrane region" description="Helical" evidence="13">
    <location>
        <begin position="135"/>
        <end position="152"/>
    </location>
</feature>
<evidence type="ECO:0000256" key="2">
    <source>
        <dbReference type="ARBA" id="ARBA00004651"/>
    </source>
</evidence>
<evidence type="ECO:0000256" key="3">
    <source>
        <dbReference type="ARBA" id="ARBA00010199"/>
    </source>
</evidence>
<name>A0A380NPA7_9FIRM</name>
<evidence type="ECO:0000256" key="1">
    <source>
        <dbReference type="ARBA" id="ARBA00003408"/>
    </source>
</evidence>
<dbReference type="CDD" id="cd13131">
    <property type="entry name" value="MATE_NorM_like"/>
    <property type="match status" value="1"/>
</dbReference>
<organism evidence="14 15">
    <name type="scientific">Veillonella criceti</name>
    <dbReference type="NCBI Taxonomy" id="103891"/>
    <lineage>
        <taxon>Bacteria</taxon>
        <taxon>Bacillati</taxon>
        <taxon>Bacillota</taxon>
        <taxon>Negativicutes</taxon>
        <taxon>Veillonellales</taxon>
        <taxon>Veillonellaceae</taxon>
        <taxon>Veillonella</taxon>
    </lineage>
</organism>
<reference evidence="14 15" key="1">
    <citation type="submission" date="2018-06" db="EMBL/GenBank/DDBJ databases">
        <authorList>
            <consortium name="Pathogen Informatics"/>
            <person name="Doyle S."/>
        </authorList>
    </citation>
    <scope>NUCLEOTIDE SEQUENCE [LARGE SCALE GENOMIC DNA]</scope>
    <source>
        <strain evidence="14 15">NCTC12020</strain>
    </source>
</reference>
<dbReference type="Pfam" id="PF01554">
    <property type="entry name" value="MatE"/>
    <property type="match status" value="2"/>
</dbReference>
<dbReference type="PANTHER" id="PTHR43298:SF2">
    <property type="entry name" value="FMN_FAD EXPORTER YEEO-RELATED"/>
    <property type="match status" value="1"/>
</dbReference>
<dbReference type="GO" id="GO:0015297">
    <property type="term" value="F:antiporter activity"/>
    <property type="evidence" value="ECO:0007669"/>
    <property type="project" value="UniProtKB-KW"/>
</dbReference>
<evidence type="ECO:0000313" key="15">
    <source>
        <dbReference type="Proteomes" id="UP000255367"/>
    </source>
</evidence>
<dbReference type="GO" id="GO:0006811">
    <property type="term" value="P:monoatomic ion transport"/>
    <property type="evidence" value="ECO:0007669"/>
    <property type="project" value="UniProtKB-KW"/>
</dbReference>
<keyword evidence="7" id="KW-1003">Cell membrane</keyword>
<dbReference type="InterPro" id="IPR048279">
    <property type="entry name" value="MdtK-like"/>
</dbReference>
<feature type="transmembrane region" description="Helical" evidence="13">
    <location>
        <begin position="164"/>
        <end position="184"/>
    </location>
</feature>
<feature type="transmembrane region" description="Helical" evidence="13">
    <location>
        <begin position="359"/>
        <end position="379"/>
    </location>
</feature>
<dbReference type="InterPro" id="IPR002528">
    <property type="entry name" value="MATE_fam"/>
</dbReference>
<evidence type="ECO:0000256" key="11">
    <source>
        <dbReference type="ARBA" id="ARBA00023136"/>
    </source>
</evidence>
<evidence type="ECO:0000256" key="7">
    <source>
        <dbReference type="ARBA" id="ARBA00022475"/>
    </source>
</evidence>
<evidence type="ECO:0000256" key="6">
    <source>
        <dbReference type="ARBA" id="ARBA00022449"/>
    </source>
</evidence>